<reference evidence="1 2" key="1">
    <citation type="submission" date="2024-02" db="EMBL/GenBank/DDBJ databases">
        <title>Seven novel Bacillus-like species.</title>
        <authorList>
            <person name="Liu G."/>
        </authorList>
    </citation>
    <scope>NUCLEOTIDE SEQUENCE [LARGE SCALE GENOMIC DNA]</scope>
    <source>
        <strain evidence="1 2">FJAT-52991</strain>
    </source>
</reference>
<evidence type="ECO:0000313" key="2">
    <source>
        <dbReference type="Proteomes" id="UP001387364"/>
    </source>
</evidence>
<gene>
    <name evidence="1" type="ORF">WDJ61_08675</name>
</gene>
<evidence type="ECO:0008006" key="3">
    <source>
        <dbReference type="Google" id="ProtNLM"/>
    </source>
</evidence>
<dbReference type="Proteomes" id="UP001387364">
    <property type="component" value="Chromosome"/>
</dbReference>
<protein>
    <recommendedName>
        <fullName evidence="3">DUF4868 domain-containing protein</fullName>
    </recommendedName>
</protein>
<name>A0ABZ2NBK1_9BACI</name>
<dbReference type="RefSeq" id="WP_338754487.1">
    <property type="nucleotide sequence ID" value="NZ_CP147404.1"/>
</dbReference>
<dbReference type="EMBL" id="CP147404">
    <property type="protein sequence ID" value="WXB94681.1"/>
    <property type="molecule type" value="Genomic_DNA"/>
</dbReference>
<evidence type="ECO:0000313" key="1">
    <source>
        <dbReference type="EMBL" id="WXB94681.1"/>
    </source>
</evidence>
<organism evidence="1 2">
    <name type="scientific">Bacillus kandeliae</name>
    <dbReference type="NCBI Taxonomy" id="3129297"/>
    <lineage>
        <taxon>Bacteria</taxon>
        <taxon>Bacillati</taxon>
        <taxon>Bacillota</taxon>
        <taxon>Bacilli</taxon>
        <taxon>Bacillales</taxon>
        <taxon>Bacillaceae</taxon>
        <taxon>Bacillus</taxon>
    </lineage>
</organism>
<sequence>MSTLMVKAKSGDEFLKVMTFEANDEPVFPEYNLNDVIEFDPKYKLEDEEHYMISDFSNKEFCLDILREDFSDTNFNSIQDFKDVKLDFIFWVKDMDYYFQRVTFKQVVNKKFLNLTSKKLVDEGPVLVIKEEADAYYDKEKDILYFKNFNAIKGIFSEIEVLYKEATDLEVAVFLSKDFIEVVEGYSIDSVKVSNRKRISMIESVLNDLSEEDLNSILEYIREYNDLIYDPTVNKFKIKSDQDLKNLLFGIDQRYYTTVVGQEKRVANSIAKV</sequence>
<proteinExistence type="predicted"/>
<keyword evidence="2" id="KW-1185">Reference proteome</keyword>
<accession>A0ABZ2NBK1</accession>